<name>A0ABP0XAY2_9BRYO</name>
<dbReference type="PANTHER" id="PTHR28637">
    <property type="entry name" value="DNA REPLICATION FACTOR CDT1"/>
    <property type="match status" value="1"/>
</dbReference>
<dbReference type="PANTHER" id="PTHR28637:SF1">
    <property type="entry name" value="DNA REPLICATION FACTOR CDT1"/>
    <property type="match status" value="1"/>
</dbReference>
<dbReference type="Pfam" id="PF16679">
    <property type="entry name" value="CDT1_C"/>
    <property type="match status" value="1"/>
</dbReference>
<dbReference type="CDD" id="cd08674">
    <property type="entry name" value="Cdt1_m"/>
    <property type="match status" value="1"/>
</dbReference>
<feature type="compositionally biased region" description="Low complexity" evidence="3">
    <location>
        <begin position="248"/>
        <end position="259"/>
    </location>
</feature>
<feature type="region of interest" description="Disordered" evidence="3">
    <location>
        <begin position="395"/>
        <end position="433"/>
    </location>
</feature>
<dbReference type="InterPro" id="IPR014939">
    <property type="entry name" value="CDT1_Gemini-bd-like"/>
</dbReference>
<reference evidence="5" key="1">
    <citation type="submission" date="2024-02" db="EMBL/GenBank/DDBJ databases">
        <authorList>
            <consortium name="ELIXIR-Norway"/>
            <consortium name="Elixir Norway"/>
        </authorList>
    </citation>
    <scope>NUCLEOTIDE SEQUENCE</scope>
</reference>
<organism evidence="5 6">
    <name type="scientific">Sphagnum jensenii</name>
    <dbReference type="NCBI Taxonomy" id="128206"/>
    <lineage>
        <taxon>Eukaryota</taxon>
        <taxon>Viridiplantae</taxon>
        <taxon>Streptophyta</taxon>
        <taxon>Embryophyta</taxon>
        <taxon>Bryophyta</taxon>
        <taxon>Sphagnophytina</taxon>
        <taxon>Sphagnopsida</taxon>
        <taxon>Sphagnales</taxon>
        <taxon>Sphagnaceae</taxon>
        <taxon>Sphagnum</taxon>
    </lineage>
</organism>
<dbReference type="EMBL" id="OZ020102">
    <property type="protein sequence ID" value="CAK9275640.1"/>
    <property type="molecule type" value="Genomic_DNA"/>
</dbReference>
<comment type="similarity">
    <text evidence="1">Belongs to the Cdt1 family.</text>
</comment>
<accession>A0ABP0XAY2</accession>
<gene>
    <name evidence="5" type="ORF">CSSPJE1EN1_LOCUS21118</name>
</gene>
<feature type="compositionally biased region" description="Polar residues" evidence="3">
    <location>
        <begin position="398"/>
        <end position="419"/>
    </location>
</feature>
<keyword evidence="6" id="KW-1185">Reference proteome</keyword>
<feature type="region of interest" description="Disordered" evidence="3">
    <location>
        <begin position="30"/>
        <end position="92"/>
    </location>
</feature>
<sequence>MSDIHRRVVRRALLQTGYLGVDPEKARRGLLSFRSRRKRGNTKAASGGEEEEDLPGPSAAPSSKRKRTSDLGAEEMIDDSSRSPVKRSSAPSKLPPKFAVLKAFYEGLEAAVSLLAIRCQRCTFESVCSTVEATTQRRFLHQHLAQIKHILPEAVHLEYVRSWDSDLQRSKWDLSISLLPMPSPAQKEEEEESELQSSELISSVRKQPKISSVERRKAFHRRLLEFANTHPEQDDVPEGPLPERLFKAGGASATGSSSGNSKVLEISQGFTSQPGSMPEKDARCHQRHAEDNAMDFEMSPATTCIPLEINTAPHRHALIPPKSEISVKTTGHFARSFRPQFSSKALDSANCVGLISSSNSQNCDIVSRDPAKLSHFSQSFKPHFSSRSVMEEAHAVQGGSTVDQNVSNARQNASSSLLSTPMKPSVEESHAHRSGMVNNCSPCTPLCPQPIAMSTDPSKTLLSSANSSPSHYPDAVATPVKKTATMRSLTFKTPVKIPIKSPLSIRGLSDSKCNSSIADDYDAHKQQEVPCNSSITGDAAAQEQEIPLSSEVESVSDADMNMIQCLPAELVHLVMEEEKKASEERSNETLKWRRQQLMLSGLPQLFNQLRLIFQSCSRTVIPHNELISKVLSSNPETTDQGEVEERLKLLLEAAPEWITVKPSLAGDNLYRISKSVDVVVIHKRLCSTQ</sequence>
<dbReference type="SMART" id="SM01075">
    <property type="entry name" value="CDT1"/>
    <property type="match status" value="1"/>
</dbReference>
<feature type="region of interest" description="Disordered" evidence="3">
    <location>
        <begin position="226"/>
        <end position="262"/>
    </location>
</feature>
<dbReference type="Pfam" id="PF08839">
    <property type="entry name" value="CDT1"/>
    <property type="match status" value="1"/>
</dbReference>
<evidence type="ECO:0000256" key="3">
    <source>
        <dbReference type="SAM" id="MobiDB-lite"/>
    </source>
</evidence>
<dbReference type="InterPro" id="IPR032054">
    <property type="entry name" value="Cdt1_C"/>
</dbReference>
<dbReference type="Proteomes" id="UP001497444">
    <property type="component" value="Chromosome 7"/>
</dbReference>
<protein>
    <recommendedName>
        <fullName evidence="4">CDT1 Geminin-binding domain-containing protein</fullName>
    </recommendedName>
</protein>
<dbReference type="InterPro" id="IPR038090">
    <property type="entry name" value="Cdt1_C_WH_dom_sf"/>
</dbReference>
<dbReference type="InterPro" id="IPR045173">
    <property type="entry name" value="Cdt1"/>
</dbReference>
<evidence type="ECO:0000259" key="4">
    <source>
        <dbReference type="SMART" id="SM01075"/>
    </source>
</evidence>
<evidence type="ECO:0000256" key="1">
    <source>
        <dbReference type="ARBA" id="ARBA00008356"/>
    </source>
</evidence>
<dbReference type="Gene3D" id="1.10.10.1420">
    <property type="entry name" value="DNA replication factor Cdt1, C-terminal WH domain"/>
    <property type="match status" value="1"/>
</dbReference>
<evidence type="ECO:0000256" key="2">
    <source>
        <dbReference type="ARBA" id="ARBA00023306"/>
    </source>
</evidence>
<dbReference type="SUPFAM" id="SSF46785">
    <property type="entry name" value="Winged helix' DNA-binding domain"/>
    <property type="match status" value="1"/>
</dbReference>
<dbReference type="CDD" id="cd08767">
    <property type="entry name" value="Cdt1_c"/>
    <property type="match status" value="1"/>
</dbReference>
<feature type="domain" description="CDT1 Geminin-binding" evidence="4">
    <location>
        <begin position="94"/>
        <end position="243"/>
    </location>
</feature>
<keyword evidence="2" id="KW-0131">Cell cycle</keyword>
<dbReference type="InterPro" id="IPR036390">
    <property type="entry name" value="WH_DNA-bd_sf"/>
</dbReference>
<proteinExistence type="inferred from homology"/>
<evidence type="ECO:0000313" key="5">
    <source>
        <dbReference type="EMBL" id="CAK9275640.1"/>
    </source>
</evidence>
<evidence type="ECO:0000313" key="6">
    <source>
        <dbReference type="Proteomes" id="UP001497444"/>
    </source>
</evidence>